<dbReference type="HOGENOM" id="CLU_042007_0_0_9"/>
<proteinExistence type="predicted"/>
<dbReference type="RefSeq" id="WP_015757580.1">
    <property type="nucleotide sequence ID" value="NC_013216.1"/>
</dbReference>
<evidence type="ECO:0000313" key="1">
    <source>
        <dbReference type="EMBL" id="ACV62876.1"/>
    </source>
</evidence>
<dbReference type="Proteomes" id="UP000002217">
    <property type="component" value="Chromosome"/>
</dbReference>
<organism evidence="1 2">
    <name type="scientific">Desulfofarcimen acetoxidans (strain ATCC 49208 / DSM 771 / KCTC 5769 / VKM B-1644 / 5575)</name>
    <name type="common">Desulfotomaculum acetoxidans</name>
    <dbReference type="NCBI Taxonomy" id="485916"/>
    <lineage>
        <taxon>Bacteria</taxon>
        <taxon>Bacillati</taxon>
        <taxon>Bacillota</taxon>
        <taxon>Clostridia</taxon>
        <taxon>Eubacteriales</taxon>
        <taxon>Peptococcaceae</taxon>
        <taxon>Desulfofarcimen</taxon>
    </lineage>
</organism>
<protein>
    <recommendedName>
        <fullName evidence="3">DUF3866 domain-containing protein</fullName>
    </recommendedName>
</protein>
<dbReference type="InterPro" id="IPR024479">
    <property type="entry name" value="DUF3866"/>
</dbReference>
<gene>
    <name evidence="1" type="ordered locus">Dtox_2047</name>
</gene>
<evidence type="ECO:0008006" key="3">
    <source>
        <dbReference type="Google" id="ProtNLM"/>
    </source>
</evidence>
<dbReference type="KEGG" id="dae:Dtox_2047"/>
<evidence type="ECO:0000313" key="2">
    <source>
        <dbReference type="Proteomes" id="UP000002217"/>
    </source>
</evidence>
<dbReference type="Pfam" id="PF12982">
    <property type="entry name" value="DUF3866"/>
    <property type="match status" value="1"/>
</dbReference>
<dbReference type="AlphaFoldDB" id="C8VYW6"/>
<reference evidence="1 2" key="1">
    <citation type="journal article" date="2009" name="Stand. Genomic Sci.">
        <title>Complete genome sequence of Desulfotomaculum acetoxidans type strain (5575).</title>
        <authorList>
            <person name="Spring S."/>
            <person name="Lapidus A."/>
            <person name="Schroder M."/>
            <person name="Gleim D."/>
            <person name="Sims D."/>
            <person name="Meincke L."/>
            <person name="Glavina Del Rio T."/>
            <person name="Tice H."/>
            <person name="Copeland A."/>
            <person name="Cheng J.F."/>
            <person name="Lucas S."/>
            <person name="Chen F."/>
            <person name="Nolan M."/>
            <person name="Bruce D."/>
            <person name="Goodwin L."/>
            <person name="Pitluck S."/>
            <person name="Ivanova N."/>
            <person name="Mavromatis K."/>
            <person name="Mikhailova N."/>
            <person name="Pati A."/>
            <person name="Chen A."/>
            <person name="Palaniappan K."/>
            <person name="Land M."/>
            <person name="Hauser L."/>
            <person name="Chang Y.J."/>
            <person name="Jeffries C.D."/>
            <person name="Chain P."/>
            <person name="Saunders E."/>
            <person name="Brettin T."/>
            <person name="Detter J.C."/>
            <person name="Goker M."/>
            <person name="Bristow J."/>
            <person name="Eisen J.A."/>
            <person name="Markowitz V."/>
            <person name="Hugenholtz P."/>
            <person name="Kyrpides N.C."/>
            <person name="Klenk H.P."/>
            <person name="Han C."/>
        </authorList>
    </citation>
    <scope>NUCLEOTIDE SEQUENCE [LARGE SCALE GENOMIC DNA]</scope>
    <source>
        <strain evidence="2">ATCC 49208 / DSM 771 / VKM B-1644</strain>
    </source>
</reference>
<dbReference type="eggNOG" id="COG3502">
    <property type="taxonomic scope" value="Bacteria"/>
</dbReference>
<dbReference type="OrthoDB" id="3401376at2"/>
<keyword evidence="2" id="KW-1185">Reference proteome</keyword>
<name>C8VYW6_DESAS</name>
<dbReference type="STRING" id="485916.Dtox_2047"/>
<dbReference type="EMBL" id="CP001720">
    <property type="protein sequence ID" value="ACV62876.1"/>
    <property type="molecule type" value="Genomic_DNA"/>
</dbReference>
<sequence length="360" mass="38634">MIRIRQGIVVEVLSSRPGYTEVFTEISGVRQKAVNYDFLTGTVKKGDRVILNTTAVHKNLGTGGTHFIMANIDNSEINARLPGHIMKMRYAPAQVKVLAVEEAESPHAEIINNTKSLEQTPVIVGTLHSMLPVAASVCCHETGGNANIVFIMTDGAALPMPLSQTVHELKQKNILSATVTYGHAFGGDYEAVNIYTALLAAKAVARADIIIVAMGPGIVGTGSEFGFTGVEQGEIINAVNILGGSPIAIPRISFADARERHRGISHHTCTSLGKIALTPCLVALPDLEQRLNDMLEKQLLLSGIRKKHVIKYYNSSHTGEVLQKYGLRVKTMGRGFSEDPAFFMACGAAAMAAVETCKKG</sequence>
<accession>C8VYW6</accession>